<dbReference type="InterPro" id="IPR006171">
    <property type="entry name" value="TOPRIM_dom"/>
</dbReference>
<feature type="domain" description="Toprim" evidence="10">
    <location>
        <begin position="150"/>
        <end position="229"/>
    </location>
</feature>
<dbReference type="Pfam" id="PF01807">
    <property type="entry name" value="Zn_ribbon_DnaG"/>
    <property type="match status" value="1"/>
</dbReference>
<dbReference type="GO" id="GO:1990077">
    <property type="term" value="C:primosome complex"/>
    <property type="evidence" value="ECO:0007669"/>
    <property type="project" value="UniProtKB-KW"/>
</dbReference>
<keyword evidence="4" id="KW-0548">Nucleotidyltransferase</keyword>
<keyword evidence="12" id="KW-1185">Reference proteome</keyword>
<gene>
    <name evidence="11" type="primary">dnaG</name>
    <name evidence="11" type="ORF">A353_073</name>
</gene>
<dbReference type="PANTHER" id="PTHR30313:SF2">
    <property type="entry name" value="DNA PRIMASE"/>
    <property type="match status" value="1"/>
</dbReference>
<dbReference type="InterPro" id="IPR036977">
    <property type="entry name" value="DNA_primase_Znf_CHC2"/>
</dbReference>
<dbReference type="Pfam" id="PF13662">
    <property type="entry name" value="Toprim_4"/>
    <property type="match status" value="1"/>
</dbReference>
<keyword evidence="3" id="KW-0808">Transferase</keyword>
<dbReference type="GO" id="GO:0006269">
    <property type="term" value="P:DNA replication, synthesis of primer"/>
    <property type="evidence" value="ECO:0007669"/>
    <property type="project" value="UniProtKB-KW"/>
</dbReference>
<dbReference type="SUPFAM" id="SSF57783">
    <property type="entry name" value="Zinc beta-ribbon"/>
    <property type="match status" value="1"/>
</dbReference>
<evidence type="ECO:0000259" key="10">
    <source>
        <dbReference type="PROSITE" id="PS50880"/>
    </source>
</evidence>
<dbReference type="PATRIC" id="fig|1202538.3.peg.65"/>
<evidence type="ECO:0000256" key="8">
    <source>
        <dbReference type="ARBA" id="ARBA00022833"/>
    </source>
</evidence>
<dbReference type="OrthoDB" id="9803773at2"/>
<evidence type="ECO:0000256" key="6">
    <source>
        <dbReference type="ARBA" id="ARBA00022723"/>
    </source>
</evidence>
<dbReference type="Gene3D" id="3.90.580.10">
    <property type="entry name" value="Zinc finger, CHC2-type domain"/>
    <property type="match status" value="1"/>
</dbReference>
<evidence type="ECO:0000256" key="4">
    <source>
        <dbReference type="ARBA" id="ARBA00022695"/>
    </source>
</evidence>
<evidence type="ECO:0000313" key="12">
    <source>
        <dbReference type="Proteomes" id="UP000003934"/>
    </source>
</evidence>
<keyword evidence="8" id="KW-0862">Zinc</keyword>
<dbReference type="SUPFAM" id="SSF56731">
    <property type="entry name" value="DNA primase core"/>
    <property type="match status" value="1"/>
</dbReference>
<organism evidence="11 12">
    <name type="scientific">Candidatus Carsonella ruddii HC isolate Thao2000</name>
    <dbReference type="NCBI Taxonomy" id="1202538"/>
    <lineage>
        <taxon>Bacteria</taxon>
        <taxon>Pseudomonadati</taxon>
        <taxon>Pseudomonadota</taxon>
        <taxon>Gammaproteobacteria</taxon>
        <taxon>Oceanospirillales</taxon>
        <taxon>Halomonadaceae</taxon>
        <taxon>Zymobacter group</taxon>
        <taxon>Candidatus Carsonella</taxon>
    </lineage>
</organism>
<dbReference type="Gene3D" id="3.40.1360.10">
    <property type="match status" value="1"/>
</dbReference>
<evidence type="ECO:0000256" key="2">
    <source>
        <dbReference type="ARBA" id="ARBA00022515"/>
    </source>
</evidence>
<dbReference type="STRING" id="1202538.A353_073"/>
<dbReference type="GO" id="GO:0000428">
    <property type="term" value="C:DNA-directed RNA polymerase complex"/>
    <property type="evidence" value="ECO:0007669"/>
    <property type="project" value="UniProtKB-KW"/>
</dbReference>
<dbReference type="KEGG" id="crh:A353_073"/>
<keyword evidence="5" id="KW-0235">DNA replication</keyword>
<dbReference type="SMART" id="SM00493">
    <property type="entry name" value="TOPRIM"/>
    <property type="match status" value="1"/>
</dbReference>
<keyword evidence="1" id="KW-0240">DNA-directed RNA polymerase</keyword>
<dbReference type="GO" id="GO:0003677">
    <property type="term" value="F:DNA binding"/>
    <property type="evidence" value="ECO:0007669"/>
    <property type="project" value="InterPro"/>
</dbReference>
<dbReference type="PANTHER" id="PTHR30313">
    <property type="entry name" value="DNA PRIMASE"/>
    <property type="match status" value="1"/>
</dbReference>
<evidence type="ECO:0000256" key="1">
    <source>
        <dbReference type="ARBA" id="ARBA00022478"/>
    </source>
</evidence>
<dbReference type="GO" id="GO:0008270">
    <property type="term" value="F:zinc ion binding"/>
    <property type="evidence" value="ECO:0007669"/>
    <property type="project" value="UniProtKB-KW"/>
</dbReference>
<evidence type="ECO:0000256" key="3">
    <source>
        <dbReference type="ARBA" id="ARBA00022679"/>
    </source>
</evidence>
<dbReference type="Proteomes" id="UP000003934">
    <property type="component" value="Chromosome"/>
</dbReference>
<sequence>MNFKCPFHDDKNASFSFKNNFFICYGCNRYGINKNIFFVKKFELYFDKKIINYAKYNLYLYKNFWLKYLLIRKINMITALNANLGCLNFNLKIKNINNILLNRLIFPILNENNILESIGIKNLSNKNKYLFFSKNNNFNLYGINSVKNNNFIIIVEGYFDLLTLKKNLIYNSISILGSNINCNIIINLLNKFKKIYFCFDGDLAGYSSDYIIKTKYNKFKKRIFSKTLPCNYDPDNYIKKFGIVSFLKYLKL</sequence>
<keyword evidence="6" id="KW-0479">Metal-binding</keyword>
<proteinExistence type="predicted"/>
<dbReference type="GO" id="GO:0005737">
    <property type="term" value="C:cytoplasm"/>
    <property type="evidence" value="ECO:0007669"/>
    <property type="project" value="TreeGrafter"/>
</dbReference>
<dbReference type="HOGENOM" id="CLU_1080465_0_0_6"/>
<dbReference type="AlphaFoldDB" id="J3TW36"/>
<evidence type="ECO:0000256" key="9">
    <source>
        <dbReference type="ARBA" id="ARBA00023163"/>
    </source>
</evidence>
<keyword evidence="9" id="KW-0804">Transcription</keyword>
<name>J3TW36_CARRU</name>
<dbReference type="EMBL" id="CP003543">
    <property type="protein sequence ID" value="AFP83920.1"/>
    <property type="molecule type" value="Genomic_DNA"/>
</dbReference>
<keyword evidence="2" id="KW-0639">Primosome</keyword>
<dbReference type="PROSITE" id="PS50880">
    <property type="entry name" value="TOPRIM"/>
    <property type="match status" value="1"/>
</dbReference>
<evidence type="ECO:0000313" key="11">
    <source>
        <dbReference type="EMBL" id="AFP83920.1"/>
    </source>
</evidence>
<dbReference type="InterPro" id="IPR002694">
    <property type="entry name" value="Znf_CHC2"/>
</dbReference>
<protein>
    <submittedName>
        <fullName evidence="11">Putative DNA primase</fullName>
    </submittedName>
</protein>
<dbReference type="GO" id="GO:0003899">
    <property type="term" value="F:DNA-directed RNA polymerase activity"/>
    <property type="evidence" value="ECO:0007669"/>
    <property type="project" value="InterPro"/>
</dbReference>
<dbReference type="RefSeq" id="WP_014887220.1">
    <property type="nucleotide sequence ID" value="NC_018416.1"/>
</dbReference>
<dbReference type="GeneID" id="67454613"/>
<accession>J3TW36</accession>
<reference evidence="11 12" key="1">
    <citation type="journal article" date="2012" name="Mol. Biol. Evol.">
        <title>Genome reduction and co-evolution between the primary and secondary bacterial symbionts of psyllids.</title>
        <authorList>
            <person name="Sloan D.B."/>
            <person name="Moran N.A."/>
        </authorList>
    </citation>
    <scope>NUCLEOTIDE SEQUENCE [LARGE SCALE GENOMIC DNA]</scope>
    <source>
        <strain evidence="11 12">HC</strain>
    </source>
</reference>
<evidence type="ECO:0000256" key="5">
    <source>
        <dbReference type="ARBA" id="ARBA00022705"/>
    </source>
</evidence>
<evidence type="ECO:0000256" key="7">
    <source>
        <dbReference type="ARBA" id="ARBA00022771"/>
    </source>
</evidence>
<dbReference type="InterPro" id="IPR050219">
    <property type="entry name" value="DnaG_primase"/>
</dbReference>
<keyword evidence="7" id="KW-0863">Zinc-finger</keyword>